<evidence type="ECO:0000259" key="2">
    <source>
        <dbReference type="Pfam" id="PF17667"/>
    </source>
</evidence>
<feature type="region of interest" description="Disordered" evidence="1">
    <location>
        <begin position="584"/>
        <end position="603"/>
    </location>
</feature>
<dbReference type="PROSITE" id="PS00109">
    <property type="entry name" value="PROTEIN_KINASE_TYR"/>
    <property type="match status" value="1"/>
</dbReference>
<dbReference type="AlphaFoldDB" id="A0A4Y7Q6P8"/>
<dbReference type="GO" id="GO:0004672">
    <property type="term" value="F:protein kinase activity"/>
    <property type="evidence" value="ECO:0007669"/>
    <property type="project" value="InterPro"/>
</dbReference>
<keyword evidence="4" id="KW-1185">Reference proteome</keyword>
<feature type="compositionally biased region" description="Basic and acidic residues" evidence="1">
    <location>
        <begin position="687"/>
        <end position="698"/>
    </location>
</feature>
<dbReference type="PANTHER" id="PTHR38248:SF2">
    <property type="entry name" value="FUNK1 11"/>
    <property type="match status" value="1"/>
</dbReference>
<dbReference type="Pfam" id="PF17667">
    <property type="entry name" value="Pkinase_fungal"/>
    <property type="match status" value="1"/>
</dbReference>
<proteinExistence type="predicted"/>
<dbReference type="OrthoDB" id="5584477at2759"/>
<dbReference type="PANTHER" id="PTHR38248">
    <property type="entry name" value="FUNK1 6"/>
    <property type="match status" value="1"/>
</dbReference>
<evidence type="ECO:0000256" key="1">
    <source>
        <dbReference type="SAM" id="MobiDB-lite"/>
    </source>
</evidence>
<evidence type="ECO:0000313" key="3">
    <source>
        <dbReference type="EMBL" id="TDL22898.1"/>
    </source>
</evidence>
<dbReference type="Gene3D" id="1.10.510.10">
    <property type="entry name" value="Transferase(Phosphotransferase) domain 1"/>
    <property type="match status" value="1"/>
</dbReference>
<dbReference type="VEuPathDB" id="FungiDB:BD410DRAFT_787708"/>
<dbReference type="InterPro" id="IPR008266">
    <property type="entry name" value="Tyr_kinase_AS"/>
</dbReference>
<dbReference type="EMBL" id="ML170172">
    <property type="protein sequence ID" value="TDL22898.1"/>
    <property type="molecule type" value="Genomic_DNA"/>
</dbReference>
<protein>
    <recommendedName>
        <fullName evidence="2">Fungal-type protein kinase domain-containing protein</fullName>
    </recommendedName>
</protein>
<evidence type="ECO:0000313" key="4">
    <source>
        <dbReference type="Proteomes" id="UP000294933"/>
    </source>
</evidence>
<gene>
    <name evidence="3" type="ORF">BD410DRAFT_787708</name>
</gene>
<reference evidence="3 4" key="1">
    <citation type="submission" date="2018-06" db="EMBL/GenBank/DDBJ databases">
        <title>A transcriptomic atlas of mushroom development highlights an independent origin of complex multicellularity.</title>
        <authorList>
            <consortium name="DOE Joint Genome Institute"/>
            <person name="Krizsan K."/>
            <person name="Almasi E."/>
            <person name="Merenyi Z."/>
            <person name="Sahu N."/>
            <person name="Viragh M."/>
            <person name="Koszo T."/>
            <person name="Mondo S."/>
            <person name="Kiss B."/>
            <person name="Balint B."/>
            <person name="Kues U."/>
            <person name="Barry K."/>
            <person name="Hegedus J.C."/>
            <person name="Henrissat B."/>
            <person name="Johnson J."/>
            <person name="Lipzen A."/>
            <person name="Ohm R."/>
            <person name="Nagy I."/>
            <person name="Pangilinan J."/>
            <person name="Yan J."/>
            <person name="Xiong Y."/>
            <person name="Grigoriev I.V."/>
            <person name="Hibbett D.S."/>
            <person name="Nagy L.G."/>
        </authorList>
    </citation>
    <scope>NUCLEOTIDE SEQUENCE [LARGE SCALE GENOMIC DNA]</scope>
    <source>
        <strain evidence="3 4">SZMC22713</strain>
    </source>
</reference>
<dbReference type="SUPFAM" id="SSF56112">
    <property type="entry name" value="Protein kinase-like (PK-like)"/>
    <property type="match status" value="1"/>
</dbReference>
<feature type="region of interest" description="Disordered" evidence="1">
    <location>
        <begin position="627"/>
        <end position="698"/>
    </location>
</feature>
<dbReference type="InterPro" id="IPR040976">
    <property type="entry name" value="Pkinase_fungal"/>
</dbReference>
<name>A0A4Y7Q6P8_9AGAM</name>
<feature type="compositionally biased region" description="Acidic residues" evidence="1">
    <location>
        <begin position="584"/>
        <end position="600"/>
    </location>
</feature>
<organism evidence="3 4">
    <name type="scientific">Rickenella mellea</name>
    <dbReference type="NCBI Taxonomy" id="50990"/>
    <lineage>
        <taxon>Eukaryota</taxon>
        <taxon>Fungi</taxon>
        <taxon>Dikarya</taxon>
        <taxon>Basidiomycota</taxon>
        <taxon>Agaricomycotina</taxon>
        <taxon>Agaricomycetes</taxon>
        <taxon>Hymenochaetales</taxon>
        <taxon>Rickenellaceae</taxon>
        <taxon>Rickenella</taxon>
    </lineage>
</organism>
<sequence>MARRETHKNIDSYVDEEIGDAMLKTGSIDFITHKIPHHDDALPFSPEVMLDALSVQSEDGTSSAYDSENKKWRNWPATDKGCSNGDIEHQVAAYINAIANTAVTHFKQDNAPEARFQWDGSYAVNGIWDERTNCKRKPDLVAREPEAEAVDWTRVRALFELKCHKRYRTDALKELASHARMVFGNQVNRRFVLAVLLTDTAMTLTVFNRSGAVTSKDFDVHKNPDLFLRVAVGILFLPDEYLGYDNTIDLVKNEIRVNGKAYPIDSVIYQEPSLRGRGTVCFRVVIDGGFGVVKDGWVDKSRTDKEWSLLEEAEGVENVAQMVDHEILQFQGAADSTEKDLSFVKKSHDIEIRTHVRLVVTPYGTPIYNFKDKRELLQAFIDIVKAHRDLYKNKKILHRDMSLRNMLLAESYDSLLESYRRGLLIDLDFAIRMSDLARHLAKGLRTGTTPFMAIHILLGTATHDADHDLESVFYVFCWICITRAGPGRTRKDFAFEKSHLSWWVGEPLDRPNSIGAKKFATIQADSFKTWILNEFHPYFHGLRTCAMSLRDILFSNFNLSGDVSRNPNLHEDFIKVFQTALDDLPSDDEENVSSDDEGNGDETNIFDRYLHQARNLLDDGQTTGLKRKVSVMSDDDDDGDGDDYDSDNEEGCGADNWRGESHQSEDLFDGGSPSGGLRSIGSMRSHSSKESENKRLRL</sequence>
<accession>A0A4Y7Q6P8</accession>
<dbReference type="STRING" id="50990.A0A4Y7Q6P8"/>
<feature type="compositionally biased region" description="Acidic residues" evidence="1">
    <location>
        <begin position="633"/>
        <end position="652"/>
    </location>
</feature>
<dbReference type="InterPro" id="IPR011009">
    <property type="entry name" value="Kinase-like_dom_sf"/>
</dbReference>
<dbReference type="Proteomes" id="UP000294933">
    <property type="component" value="Unassembled WGS sequence"/>
</dbReference>
<feature type="domain" description="Fungal-type protein kinase" evidence="2">
    <location>
        <begin position="144"/>
        <end position="480"/>
    </location>
</feature>